<name>A0A3M9MWT0_9BACT</name>
<dbReference type="GO" id="GO:0016788">
    <property type="term" value="F:hydrolase activity, acting on ester bonds"/>
    <property type="evidence" value="ECO:0007669"/>
    <property type="project" value="UniProtKB-ARBA"/>
</dbReference>
<dbReference type="InterPro" id="IPR036514">
    <property type="entry name" value="SGNH_hydro_sf"/>
</dbReference>
<accession>A0A3M9MWT0</accession>
<evidence type="ECO:0008006" key="6">
    <source>
        <dbReference type="Google" id="ProtNLM"/>
    </source>
</evidence>
<evidence type="ECO:0000313" key="5">
    <source>
        <dbReference type="Proteomes" id="UP000271010"/>
    </source>
</evidence>
<evidence type="ECO:0000313" key="4">
    <source>
        <dbReference type="EMBL" id="RNI29940.1"/>
    </source>
</evidence>
<evidence type="ECO:0000259" key="3">
    <source>
        <dbReference type="Pfam" id="PF14607"/>
    </source>
</evidence>
<dbReference type="Pfam" id="PF14606">
    <property type="entry name" value="Lipase_GDSL_3"/>
    <property type="match status" value="1"/>
</dbReference>
<dbReference type="Gene3D" id="2.60.120.260">
    <property type="entry name" value="Galactose-binding domain-like"/>
    <property type="match status" value="1"/>
</dbReference>
<feature type="domain" description="SGNH hydrolase-type esterase N-terminal" evidence="3">
    <location>
        <begin position="35"/>
        <end position="176"/>
    </location>
</feature>
<dbReference type="PANTHER" id="PTHR30383:SF29">
    <property type="entry name" value="SGNH HYDROLASE-TYPE ESTERASE DOMAIN-CONTAINING PROTEIN"/>
    <property type="match status" value="1"/>
</dbReference>
<dbReference type="RefSeq" id="WP_123133021.1">
    <property type="nucleotide sequence ID" value="NZ_RJJE01000009.1"/>
</dbReference>
<dbReference type="InterPro" id="IPR032740">
    <property type="entry name" value="GxDLY"/>
</dbReference>
<dbReference type="SUPFAM" id="SSF52266">
    <property type="entry name" value="SGNH hydrolase"/>
    <property type="match status" value="1"/>
</dbReference>
<dbReference type="Gene3D" id="3.40.50.1110">
    <property type="entry name" value="SGNH hydrolase"/>
    <property type="match status" value="1"/>
</dbReference>
<organism evidence="4 5">
    <name type="scientific">Rufibacter immobilis</name>
    <dbReference type="NCBI Taxonomy" id="1348778"/>
    <lineage>
        <taxon>Bacteria</taxon>
        <taxon>Pseudomonadati</taxon>
        <taxon>Bacteroidota</taxon>
        <taxon>Cytophagia</taxon>
        <taxon>Cytophagales</taxon>
        <taxon>Hymenobacteraceae</taxon>
        <taxon>Rufibacter</taxon>
    </lineage>
</organism>
<gene>
    <name evidence="4" type="ORF">EFA69_10450</name>
</gene>
<keyword evidence="5" id="KW-1185">Reference proteome</keyword>
<reference evidence="4 5" key="1">
    <citation type="submission" date="2018-11" db="EMBL/GenBank/DDBJ databases">
        <title>Rufibacter latericius sp. nov., isolated from water in Baiyang Lake.</title>
        <authorList>
            <person name="Yang Y."/>
        </authorList>
    </citation>
    <scope>NUCLEOTIDE SEQUENCE [LARGE SCALE GENOMIC DNA]</scope>
    <source>
        <strain evidence="4 5">MCC P1</strain>
    </source>
</reference>
<dbReference type="Proteomes" id="UP000271010">
    <property type="component" value="Unassembled WGS sequence"/>
</dbReference>
<keyword evidence="1" id="KW-0732">Signal</keyword>
<sequence>MNRSIKFGFLLALLCMVYTAGGATAPGQEKTAATQWHAAQQFGVRGLGWEELAQTFTRLPAKAQGVVSEEVWRLGQNSAGLHVRFVSNSKSIKVKWSVRGNVSLNHMAATAVKGVDLYARSPQGWQWVGVGKPSGKKNEAEVVTNMAPGEREFLLYLPLYDGVDSVAIGVENGASISAAAPYEKKPIVFYGTSITQGACATRAGMAYPSIIGRCLNRETINLGFSGNGKMDPAMANLLAELDPALYVLDCLPNMKPEEVQPRTLEVVRLLKAKRPDTPILLVESITYAHVWIDQRVADVVQKKNQALRKAYEQLAAEGVKKLYYRNTKDLVNPNGEGTVDGIHLTDLGFTHLANALVKEIKTIDKKNKLK</sequence>
<comment type="caution">
    <text evidence="4">The sequence shown here is derived from an EMBL/GenBank/DDBJ whole genome shotgun (WGS) entry which is preliminary data.</text>
</comment>
<evidence type="ECO:0000259" key="2">
    <source>
        <dbReference type="Pfam" id="PF14606"/>
    </source>
</evidence>
<dbReference type="InterPro" id="IPR051532">
    <property type="entry name" value="Ester_Hydrolysis_Enzymes"/>
</dbReference>
<dbReference type="EMBL" id="RJJE01000009">
    <property type="protein sequence ID" value="RNI29940.1"/>
    <property type="molecule type" value="Genomic_DNA"/>
</dbReference>
<feature type="chain" id="PRO_5018068521" description="Hydrolase" evidence="1">
    <location>
        <begin position="26"/>
        <end position="370"/>
    </location>
</feature>
<feature type="domain" description="SGNH hydrolase-type esterase" evidence="2">
    <location>
        <begin position="184"/>
        <end position="360"/>
    </location>
</feature>
<proteinExistence type="predicted"/>
<dbReference type="Pfam" id="PF14607">
    <property type="entry name" value="GxDLY"/>
    <property type="match status" value="1"/>
</dbReference>
<dbReference type="InterPro" id="IPR013830">
    <property type="entry name" value="SGNH_hydro"/>
</dbReference>
<protein>
    <recommendedName>
        <fullName evidence="6">Hydrolase</fullName>
    </recommendedName>
</protein>
<dbReference type="AlphaFoldDB" id="A0A3M9MWT0"/>
<feature type="signal peptide" evidence="1">
    <location>
        <begin position="1"/>
        <end position="25"/>
    </location>
</feature>
<evidence type="ECO:0000256" key="1">
    <source>
        <dbReference type="SAM" id="SignalP"/>
    </source>
</evidence>
<dbReference type="OrthoDB" id="5624617at2"/>
<dbReference type="PANTHER" id="PTHR30383">
    <property type="entry name" value="THIOESTERASE 1/PROTEASE 1/LYSOPHOSPHOLIPASE L1"/>
    <property type="match status" value="1"/>
</dbReference>